<protein>
    <submittedName>
        <fullName evidence="1">Os07g0613900 protein</fullName>
    </submittedName>
</protein>
<reference evidence="1 2" key="3">
    <citation type="journal article" date="2013" name="Rice">
        <title>Improvement of the Oryza sativa Nipponbare reference genome using next generation sequence and optical map data.</title>
        <authorList>
            <person name="Kawahara Y."/>
            <person name="de la Bastide M."/>
            <person name="Hamilton J.P."/>
            <person name="Kanamori H."/>
            <person name="McCombie W.R."/>
            <person name="Ouyang S."/>
            <person name="Schwartz D.C."/>
            <person name="Tanaka T."/>
            <person name="Wu J."/>
            <person name="Zhou S."/>
            <person name="Childs K.L."/>
            <person name="Davidson R.M."/>
            <person name="Lin H."/>
            <person name="Quesada-Ocampo L."/>
            <person name="Vaillancourt B."/>
            <person name="Sakai H."/>
            <person name="Lee S.S."/>
            <person name="Kim J."/>
            <person name="Numa H."/>
            <person name="Itoh T."/>
            <person name="Buell C.R."/>
            <person name="Matsumoto T."/>
        </authorList>
    </citation>
    <scope>NUCLEOTIDE SEQUENCE [LARGE SCALE GENOMIC DNA]</scope>
    <source>
        <strain evidence="2">cv. Nipponbare</strain>
    </source>
</reference>
<dbReference type="PANTHER" id="PTHR31286">
    <property type="entry name" value="GLYCINE-RICH CELL WALL STRUCTURAL PROTEIN 1.8-LIKE"/>
    <property type="match status" value="1"/>
</dbReference>
<dbReference type="PANTHER" id="PTHR31286:SF180">
    <property type="entry name" value="OS10G0362600 PROTEIN"/>
    <property type="match status" value="1"/>
</dbReference>
<sequence>MEAMQALMKRMQLSEAEKKGIRICEAESGSMGSGDPKAIGKVLAEKVVNAEASGKRHALEDGPWMFGKDLVIVVDYDESKVLEEMVFAFVPIWIRASKMPLCMMNKAIGRAIGGEVGEFMRMESEKDGTAVGQFLRIKVRLDIRKPLMRGVTLSLAKGKKEIWCPLVYEFLPYFCYTCGII</sequence>
<organism evidence="1 2">
    <name type="scientific">Oryza sativa subsp. japonica</name>
    <name type="common">Rice</name>
    <dbReference type="NCBI Taxonomy" id="39947"/>
    <lineage>
        <taxon>Eukaryota</taxon>
        <taxon>Viridiplantae</taxon>
        <taxon>Streptophyta</taxon>
        <taxon>Embryophyta</taxon>
        <taxon>Tracheophyta</taxon>
        <taxon>Spermatophyta</taxon>
        <taxon>Magnoliopsida</taxon>
        <taxon>Liliopsida</taxon>
        <taxon>Poales</taxon>
        <taxon>Poaceae</taxon>
        <taxon>BOP clade</taxon>
        <taxon>Oryzoideae</taxon>
        <taxon>Oryzeae</taxon>
        <taxon>Oryzinae</taxon>
        <taxon>Oryza</taxon>
        <taxon>Oryza sativa</taxon>
    </lineage>
</organism>
<dbReference type="STRING" id="39947.A0A0P0X939"/>
<dbReference type="EMBL" id="AP014963">
    <property type="protein sequence ID" value="BAT02629.1"/>
    <property type="molecule type" value="Genomic_DNA"/>
</dbReference>
<dbReference type="Proteomes" id="UP000059680">
    <property type="component" value="Chromosome 7"/>
</dbReference>
<dbReference type="InParanoid" id="A0A0P0X939"/>
<gene>
    <name evidence="1" type="ordered locus">Os07g0613900</name>
    <name evidence="1" type="ORF">OSNPB_070613900</name>
</gene>
<keyword evidence="2" id="KW-1185">Reference proteome</keyword>
<reference evidence="1 2" key="2">
    <citation type="journal article" date="2013" name="Plant Cell Physiol.">
        <title>Rice Annotation Project Database (RAP-DB): an integrative and interactive database for rice genomics.</title>
        <authorList>
            <person name="Sakai H."/>
            <person name="Lee S.S."/>
            <person name="Tanaka T."/>
            <person name="Numa H."/>
            <person name="Kim J."/>
            <person name="Kawahara Y."/>
            <person name="Wakimoto H."/>
            <person name="Yang C.C."/>
            <person name="Iwamoto M."/>
            <person name="Abe T."/>
            <person name="Yamada Y."/>
            <person name="Muto A."/>
            <person name="Inokuchi H."/>
            <person name="Ikemura T."/>
            <person name="Matsumoto T."/>
            <person name="Sasaki T."/>
            <person name="Itoh T."/>
        </authorList>
    </citation>
    <scope>NUCLEOTIDE SEQUENCE [LARGE SCALE GENOMIC DNA]</scope>
    <source>
        <strain evidence="2">cv. Nipponbare</strain>
    </source>
</reference>
<dbReference type="PaxDb" id="39947-A0A0P0X939"/>
<accession>A0A0P0X939</accession>
<dbReference type="InterPro" id="IPR040256">
    <property type="entry name" value="At4g02000-like"/>
</dbReference>
<reference evidence="2" key="1">
    <citation type="journal article" date="2005" name="Nature">
        <title>The map-based sequence of the rice genome.</title>
        <authorList>
            <consortium name="International rice genome sequencing project (IRGSP)"/>
            <person name="Matsumoto T."/>
            <person name="Wu J."/>
            <person name="Kanamori H."/>
            <person name="Katayose Y."/>
            <person name="Fujisawa M."/>
            <person name="Namiki N."/>
            <person name="Mizuno H."/>
            <person name="Yamamoto K."/>
            <person name="Antonio B.A."/>
            <person name="Baba T."/>
            <person name="Sakata K."/>
            <person name="Nagamura Y."/>
            <person name="Aoki H."/>
            <person name="Arikawa K."/>
            <person name="Arita K."/>
            <person name="Bito T."/>
            <person name="Chiden Y."/>
            <person name="Fujitsuka N."/>
            <person name="Fukunaka R."/>
            <person name="Hamada M."/>
            <person name="Harada C."/>
            <person name="Hayashi A."/>
            <person name="Hijishita S."/>
            <person name="Honda M."/>
            <person name="Hosokawa S."/>
            <person name="Ichikawa Y."/>
            <person name="Idonuma A."/>
            <person name="Iijima M."/>
            <person name="Ikeda M."/>
            <person name="Ikeno M."/>
            <person name="Ito K."/>
            <person name="Ito S."/>
            <person name="Ito T."/>
            <person name="Ito Y."/>
            <person name="Ito Y."/>
            <person name="Iwabuchi A."/>
            <person name="Kamiya K."/>
            <person name="Karasawa W."/>
            <person name="Kurita K."/>
            <person name="Katagiri S."/>
            <person name="Kikuta A."/>
            <person name="Kobayashi H."/>
            <person name="Kobayashi N."/>
            <person name="Machita K."/>
            <person name="Maehara T."/>
            <person name="Masukawa M."/>
            <person name="Mizubayashi T."/>
            <person name="Mukai Y."/>
            <person name="Nagasaki H."/>
            <person name="Nagata Y."/>
            <person name="Naito S."/>
            <person name="Nakashima M."/>
            <person name="Nakama Y."/>
            <person name="Nakamichi Y."/>
            <person name="Nakamura M."/>
            <person name="Meguro A."/>
            <person name="Negishi M."/>
            <person name="Ohta I."/>
            <person name="Ohta T."/>
            <person name="Okamoto M."/>
            <person name="Ono N."/>
            <person name="Saji S."/>
            <person name="Sakaguchi M."/>
            <person name="Sakai K."/>
            <person name="Shibata M."/>
            <person name="Shimokawa T."/>
            <person name="Song J."/>
            <person name="Takazaki Y."/>
            <person name="Terasawa K."/>
            <person name="Tsugane M."/>
            <person name="Tsuji K."/>
            <person name="Ueda S."/>
            <person name="Waki K."/>
            <person name="Yamagata H."/>
            <person name="Yamamoto M."/>
            <person name="Yamamoto S."/>
            <person name="Yamane H."/>
            <person name="Yoshiki S."/>
            <person name="Yoshihara R."/>
            <person name="Yukawa K."/>
            <person name="Zhong H."/>
            <person name="Yano M."/>
            <person name="Yuan Q."/>
            <person name="Ouyang S."/>
            <person name="Liu J."/>
            <person name="Jones K.M."/>
            <person name="Gansberger K."/>
            <person name="Moffat K."/>
            <person name="Hill J."/>
            <person name="Bera J."/>
            <person name="Fadrosh D."/>
            <person name="Jin S."/>
            <person name="Johri S."/>
            <person name="Kim M."/>
            <person name="Overton L."/>
            <person name="Reardon M."/>
            <person name="Tsitrin T."/>
            <person name="Vuong H."/>
            <person name="Weaver B."/>
            <person name="Ciecko A."/>
            <person name="Tallon L."/>
            <person name="Jackson J."/>
            <person name="Pai G."/>
            <person name="Aken S.V."/>
            <person name="Utterback T."/>
            <person name="Reidmuller S."/>
            <person name="Feldblyum T."/>
            <person name="Hsiao J."/>
            <person name="Zismann V."/>
            <person name="Iobst S."/>
            <person name="de Vazeille A.R."/>
            <person name="Buell C.R."/>
            <person name="Ying K."/>
            <person name="Li Y."/>
            <person name="Lu T."/>
            <person name="Huang Y."/>
            <person name="Zhao Q."/>
            <person name="Feng Q."/>
            <person name="Zhang L."/>
            <person name="Zhu J."/>
            <person name="Weng Q."/>
            <person name="Mu J."/>
            <person name="Lu Y."/>
            <person name="Fan D."/>
            <person name="Liu Y."/>
            <person name="Guan J."/>
            <person name="Zhang Y."/>
            <person name="Yu S."/>
            <person name="Liu X."/>
            <person name="Zhang Y."/>
            <person name="Hong G."/>
            <person name="Han B."/>
            <person name="Choisne N."/>
            <person name="Demange N."/>
            <person name="Orjeda G."/>
            <person name="Samain S."/>
            <person name="Cattolico L."/>
            <person name="Pelletier E."/>
            <person name="Couloux A."/>
            <person name="Segurens B."/>
            <person name="Wincker P."/>
            <person name="D'Hont A."/>
            <person name="Scarpelli C."/>
            <person name="Weissenbach J."/>
            <person name="Salanoubat M."/>
            <person name="Quetier F."/>
            <person name="Yu Y."/>
            <person name="Kim H.R."/>
            <person name="Rambo T."/>
            <person name="Currie J."/>
            <person name="Collura K."/>
            <person name="Luo M."/>
            <person name="Yang T."/>
            <person name="Ammiraju J.S.S."/>
            <person name="Engler F."/>
            <person name="Soderlund C."/>
            <person name="Wing R.A."/>
            <person name="Palmer L.E."/>
            <person name="de la Bastide M."/>
            <person name="Spiegel L."/>
            <person name="Nascimento L."/>
            <person name="Zutavern T."/>
            <person name="O'Shaughnessy A."/>
            <person name="Dike S."/>
            <person name="Dedhia N."/>
            <person name="Preston R."/>
            <person name="Balija V."/>
            <person name="McCombie W.R."/>
            <person name="Chow T."/>
            <person name="Chen H."/>
            <person name="Chung M."/>
            <person name="Chen C."/>
            <person name="Shaw J."/>
            <person name="Wu H."/>
            <person name="Hsiao K."/>
            <person name="Chao Y."/>
            <person name="Chu M."/>
            <person name="Cheng C."/>
            <person name="Hour A."/>
            <person name="Lee P."/>
            <person name="Lin S."/>
            <person name="Lin Y."/>
            <person name="Liou J."/>
            <person name="Liu S."/>
            <person name="Hsing Y."/>
            <person name="Raghuvanshi S."/>
            <person name="Mohanty A."/>
            <person name="Bharti A.K."/>
            <person name="Gaur A."/>
            <person name="Gupta V."/>
            <person name="Kumar D."/>
            <person name="Ravi V."/>
            <person name="Vij S."/>
            <person name="Kapur A."/>
            <person name="Khurana P."/>
            <person name="Khurana P."/>
            <person name="Khurana J.P."/>
            <person name="Tyagi A.K."/>
            <person name="Gaikwad K."/>
            <person name="Singh A."/>
            <person name="Dalal V."/>
            <person name="Srivastava S."/>
            <person name="Dixit A."/>
            <person name="Pal A.K."/>
            <person name="Ghazi I.A."/>
            <person name="Yadav M."/>
            <person name="Pandit A."/>
            <person name="Bhargava A."/>
            <person name="Sureshbabu K."/>
            <person name="Batra K."/>
            <person name="Sharma T.R."/>
            <person name="Mohapatra T."/>
            <person name="Singh N.K."/>
            <person name="Messing J."/>
            <person name="Nelson A.B."/>
            <person name="Fuks G."/>
            <person name="Kavchok S."/>
            <person name="Keizer G."/>
            <person name="Linton E."/>
            <person name="Llaca V."/>
            <person name="Song R."/>
            <person name="Tanyolac B."/>
            <person name="Young S."/>
            <person name="Ho-Il K."/>
            <person name="Hahn J.H."/>
            <person name="Sangsakoo G."/>
            <person name="Vanavichit A."/>
            <person name="de Mattos Luiz.A.T."/>
            <person name="Zimmer P.D."/>
            <person name="Malone G."/>
            <person name="Dellagostin O."/>
            <person name="de Oliveira A.C."/>
            <person name="Bevan M."/>
            <person name="Bancroft I."/>
            <person name="Minx P."/>
            <person name="Cordum H."/>
            <person name="Wilson R."/>
            <person name="Cheng Z."/>
            <person name="Jin W."/>
            <person name="Jiang J."/>
            <person name="Leong S.A."/>
            <person name="Iwama H."/>
            <person name="Gojobori T."/>
            <person name="Itoh T."/>
            <person name="Niimura Y."/>
            <person name="Fujii Y."/>
            <person name="Habara T."/>
            <person name="Sakai H."/>
            <person name="Sato Y."/>
            <person name="Wilson G."/>
            <person name="Kumar K."/>
            <person name="McCouch S."/>
            <person name="Juretic N."/>
            <person name="Hoen D."/>
            <person name="Wright S."/>
            <person name="Bruskiewich R."/>
            <person name="Bureau T."/>
            <person name="Miyao A."/>
            <person name="Hirochika H."/>
            <person name="Nishikawa T."/>
            <person name="Kadowaki K."/>
            <person name="Sugiura M."/>
            <person name="Burr B."/>
            <person name="Sasaki T."/>
        </authorList>
    </citation>
    <scope>NUCLEOTIDE SEQUENCE [LARGE SCALE GENOMIC DNA]</scope>
    <source>
        <strain evidence="2">cv. Nipponbare</strain>
    </source>
</reference>
<evidence type="ECO:0000313" key="2">
    <source>
        <dbReference type="Proteomes" id="UP000059680"/>
    </source>
</evidence>
<proteinExistence type="predicted"/>
<name>A0A0P0X939_ORYSJ</name>
<dbReference type="AlphaFoldDB" id="A0A0P0X939"/>
<evidence type="ECO:0000313" key="1">
    <source>
        <dbReference type="EMBL" id="BAT02629.1"/>
    </source>
</evidence>